<reference evidence="5" key="1">
    <citation type="submission" date="2019-08" db="EMBL/GenBank/DDBJ databases">
        <title>The genome of the North American firefly Photinus pyralis.</title>
        <authorList>
            <consortium name="Photinus pyralis genome working group"/>
            <person name="Fallon T.R."/>
            <person name="Sander Lower S.E."/>
            <person name="Weng J.-K."/>
        </authorList>
    </citation>
    <scope>NUCLEOTIDE SEQUENCE</scope>
    <source>
        <strain evidence="5">TRF0915ILg1</strain>
        <tissue evidence="5">Whole body</tissue>
    </source>
</reference>
<dbReference type="GO" id="GO:0006508">
    <property type="term" value="P:proteolysis"/>
    <property type="evidence" value="ECO:0007669"/>
    <property type="project" value="InterPro"/>
</dbReference>
<comment type="caution">
    <text evidence="5">The sequence shown here is derived from an EMBL/GenBank/DDBJ whole genome shotgun (WGS) entry which is preliminary data.</text>
</comment>
<dbReference type="InterPro" id="IPR043504">
    <property type="entry name" value="Peptidase_S1_PA_chymotrypsin"/>
</dbReference>
<dbReference type="OrthoDB" id="6376138at2759"/>
<organism evidence="5 6">
    <name type="scientific">Ignelater luminosus</name>
    <name type="common">Cucubano</name>
    <name type="synonym">Pyrophorus luminosus</name>
    <dbReference type="NCBI Taxonomy" id="2038154"/>
    <lineage>
        <taxon>Eukaryota</taxon>
        <taxon>Metazoa</taxon>
        <taxon>Ecdysozoa</taxon>
        <taxon>Arthropoda</taxon>
        <taxon>Hexapoda</taxon>
        <taxon>Insecta</taxon>
        <taxon>Pterygota</taxon>
        <taxon>Neoptera</taxon>
        <taxon>Endopterygota</taxon>
        <taxon>Coleoptera</taxon>
        <taxon>Polyphaga</taxon>
        <taxon>Elateriformia</taxon>
        <taxon>Elateroidea</taxon>
        <taxon>Elateridae</taxon>
        <taxon>Agrypninae</taxon>
        <taxon>Pyrophorini</taxon>
        <taxon>Ignelater</taxon>
    </lineage>
</organism>
<evidence type="ECO:0000313" key="6">
    <source>
        <dbReference type="Proteomes" id="UP000801492"/>
    </source>
</evidence>
<dbReference type="SMART" id="SM00020">
    <property type="entry name" value="Tryp_SPc"/>
    <property type="match status" value="1"/>
</dbReference>
<dbReference type="SUPFAM" id="SSF50494">
    <property type="entry name" value="Trypsin-like serine proteases"/>
    <property type="match status" value="1"/>
</dbReference>
<dbReference type="Pfam" id="PF00089">
    <property type="entry name" value="Trypsin"/>
    <property type="match status" value="1"/>
</dbReference>
<dbReference type="InterPro" id="IPR051487">
    <property type="entry name" value="Ser/Thr_Proteases_Immune/Dev"/>
</dbReference>
<evidence type="ECO:0000256" key="2">
    <source>
        <dbReference type="ARBA" id="ARBA00024195"/>
    </source>
</evidence>
<proteinExistence type="inferred from homology"/>
<feature type="chain" id="PRO_5035472342" description="Peptidase S1 domain-containing protein" evidence="3">
    <location>
        <begin position="19"/>
        <end position="279"/>
    </location>
</feature>
<feature type="signal peptide" evidence="3">
    <location>
        <begin position="1"/>
        <end position="18"/>
    </location>
</feature>
<dbReference type="PROSITE" id="PS50240">
    <property type="entry name" value="TRYPSIN_DOM"/>
    <property type="match status" value="1"/>
</dbReference>
<evidence type="ECO:0000259" key="4">
    <source>
        <dbReference type="PROSITE" id="PS50240"/>
    </source>
</evidence>
<keyword evidence="3" id="KW-0732">Signal</keyword>
<dbReference type="PRINTS" id="PR00722">
    <property type="entry name" value="CHYMOTRYPSIN"/>
</dbReference>
<protein>
    <recommendedName>
        <fullName evidence="4">Peptidase S1 domain-containing protein</fullName>
    </recommendedName>
</protein>
<dbReference type="InterPro" id="IPR001314">
    <property type="entry name" value="Peptidase_S1A"/>
</dbReference>
<evidence type="ECO:0000256" key="1">
    <source>
        <dbReference type="ARBA" id="ARBA00023157"/>
    </source>
</evidence>
<feature type="domain" description="Peptidase S1" evidence="4">
    <location>
        <begin position="32"/>
        <end position="278"/>
    </location>
</feature>
<gene>
    <name evidence="5" type="ORF">ILUMI_04257</name>
</gene>
<dbReference type="Proteomes" id="UP000801492">
    <property type="component" value="Unassembled WGS sequence"/>
</dbReference>
<dbReference type="AlphaFoldDB" id="A0A8K0GLC9"/>
<dbReference type="Gene3D" id="2.40.10.10">
    <property type="entry name" value="Trypsin-like serine proteases"/>
    <property type="match status" value="2"/>
</dbReference>
<dbReference type="PANTHER" id="PTHR24256">
    <property type="entry name" value="TRYPTASE-RELATED"/>
    <property type="match status" value="1"/>
</dbReference>
<keyword evidence="6" id="KW-1185">Reference proteome</keyword>
<sequence length="279" mass="31467">MKLALLVSILAFFSKAQSLQNLHENVLPSFKTCGLQSKSMQKSSGVGEFPWLVFIPLESRIPPIFPDKLRCAGVLINRRYVLTSIHCFQHYMTKVRLGQYNSMQNVTCSSRLGCDPVLEIDIEEKFGFKDVNIGVLRLAKNVQFSSYIQPICLPFDSFSRAQLGETVYTSGWGEINFAGAYSFIPKKVKQSILSNAECSNNRLTKTENDEGFMCLRYNRNSNDIPCRGDDGSPIMYRSSTGQMVLEGILPHPYCTGKSVSEGIKIRSDFLTWLVEKMRP</sequence>
<evidence type="ECO:0000256" key="3">
    <source>
        <dbReference type="SAM" id="SignalP"/>
    </source>
</evidence>
<comment type="similarity">
    <text evidence="2">Belongs to the peptidase S1 family. CLIP subfamily.</text>
</comment>
<name>A0A8K0GLC9_IGNLU</name>
<dbReference type="EMBL" id="VTPC01001447">
    <property type="protein sequence ID" value="KAF2901933.1"/>
    <property type="molecule type" value="Genomic_DNA"/>
</dbReference>
<dbReference type="InterPro" id="IPR001254">
    <property type="entry name" value="Trypsin_dom"/>
</dbReference>
<keyword evidence="1" id="KW-1015">Disulfide bond</keyword>
<dbReference type="GO" id="GO:0004252">
    <property type="term" value="F:serine-type endopeptidase activity"/>
    <property type="evidence" value="ECO:0007669"/>
    <property type="project" value="InterPro"/>
</dbReference>
<accession>A0A8K0GLC9</accession>
<evidence type="ECO:0000313" key="5">
    <source>
        <dbReference type="EMBL" id="KAF2901933.1"/>
    </source>
</evidence>
<dbReference type="InterPro" id="IPR009003">
    <property type="entry name" value="Peptidase_S1_PA"/>
</dbReference>